<evidence type="ECO:0000313" key="2">
    <source>
        <dbReference type="EMBL" id="PCI25949.1"/>
    </source>
</evidence>
<sequence length="433" mass="50612">MSKYQKYNLQGIPIHTLETKPRLFIPIVLFNIFALIGLYALYDFKDGPTLFLVGAFLGAQFSMMEHARLLKVMPSLFSRIQMILTTSFVFSSISLIVYNVFLYMNNIYYREEVFGNLSTTGYWLIMFSIPVISLMFLTLFYTIVLKKVLSIKENSLSKQSALKGFKTSQNRIYIFNFLFFYFIFKETFTVFYEGIFKIDEGPYFFNLLIIVIALRLAILFGSEQTQAIPNNKEAFKLFKIISLILVVFAAHKESHQLLELLANPQNIWIHGYYQMHQPLWIVTLMFLGMLFSYLFLVRFKDMVMSPLSFTPCKSFSKETWELLNYVTTFLSITYLFNMVYFFILFYFGPFFSTLYDILVSSQWISHISNFMLAFILVQSKILPVKITKSLGYVLISIIIFYVVFNIHQSGLPLVIEMEKPFPDDGSFLPVIKK</sequence>
<feature type="transmembrane region" description="Helical" evidence="1">
    <location>
        <begin position="203"/>
        <end position="222"/>
    </location>
</feature>
<protein>
    <submittedName>
        <fullName evidence="2">Uncharacterized protein</fullName>
    </submittedName>
</protein>
<feature type="transmembrane region" description="Helical" evidence="1">
    <location>
        <begin position="353"/>
        <end position="377"/>
    </location>
</feature>
<keyword evidence="1" id="KW-0812">Transmembrane</keyword>
<feature type="transmembrane region" description="Helical" evidence="1">
    <location>
        <begin position="322"/>
        <end position="347"/>
    </location>
</feature>
<feature type="transmembrane region" description="Helical" evidence="1">
    <location>
        <begin position="389"/>
        <end position="407"/>
    </location>
</feature>
<feature type="transmembrane region" description="Helical" evidence="1">
    <location>
        <begin position="82"/>
        <end position="101"/>
    </location>
</feature>
<evidence type="ECO:0000313" key="3">
    <source>
        <dbReference type="Proteomes" id="UP000218113"/>
    </source>
</evidence>
<keyword evidence="1" id="KW-1133">Transmembrane helix</keyword>
<comment type="caution">
    <text evidence="2">The sequence shown here is derived from an EMBL/GenBank/DDBJ whole genome shotgun (WGS) entry which is preliminary data.</text>
</comment>
<dbReference type="EMBL" id="NVSR01000106">
    <property type="protein sequence ID" value="PCI25949.1"/>
    <property type="molecule type" value="Genomic_DNA"/>
</dbReference>
<feature type="transmembrane region" description="Helical" evidence="1">
    <location>
        <begin position="172"/>
        <end position="191"/>
    </location>
</feature>
<feature type="transmembrane region" description="Helical" evidence="1">
    <location>
        <begin position="278"/>
        <end position="297"/>
    </location>
</feature>
<gene>
    <name evidence="2" type="ORF">COB67_10465</name>
</gene>
<dbReference type="Proteomes" id="UP000218113">
    <property type="component" value="Unassembled WGS sequence"/>
</dbReference>
<organism evidence="2 3">
    <name type="scientific">SAR324 cluster bacterium</name>
    <dbReference type="NCBI Taxonomy" id="2024889"/>
    <lineage>
        <taxon>Bacteria</taxon>
        <taxon>Deltaproteobacteria</taxon>
        <taxon>SAR324 cluster</taxon>
    </lineage>
</organism>
<proteinExistence type="predicted"/>
<keyword evidence="1" id="KW-0472">Membrane</keyword>
<name>A0A2A4SY59_9DELT</name>
<feature type="transmembrane region" description="Helical" evidence="1">
    <location>
        <begin position="21"/>
        <end position="42"/>
    </location>
</feature>
<dbReference type="AlphaFoldDB" id="A0A2A4SY59"/>
<reference evidence="3" key="1">
    <citation type="submission" date="2017-08" db="EMBL/GenBank/DDBJ databases">
        <title>A dynamic microbial community with high functional redundancy inhabits the cold, oxic subseafloor aquifer.</title>
        <authorList>
            <person name="Tully B.J."/>
            <person name="Wheat C.G."/>
            <person name="Glazer B.T."/>
            <person name="Huber J.A."/>
        </authorList>
    </citation>
    <scope>NUCLEOTIDE SEQUENCE [LARGE SCALE GENOMIC DNA]</scope>
</reference>
<feature type="transmembrane region" description="Helical" evidence="1">
    <location>
        <begin position="121"/>
        <end position="144"/>
    </location>
</feature>
<accession>A0A2A4SY59</accession>
<evidence type="ECO:0000256" key="1">
    <source>
        <dbReference type="SAM" id="Phobius"/>
    </source>
</evidence>